<dbReference type="EMBL" id="JAUFRC010000001">
    <property type="protein sequence ID" value="MDN3712602.1"/>
    <property type="molecule type" value="Genomic_DNA"/>
</dbReference>
<dbReference type="Pfam" id="PF00877">
    <property type="entry name" value="NLPC_P60"/>
    <property type="match status" value="1"/>
</dbReference>
<evidence type="ECO:0000256" key="1">
    <source>
        <dbReference type="ARBA" id="ARBA00007074"/>
    </source>
</evidence>
<dbReference type="PANTHER" id="PTHR47359">
    <property type="entry name" value="PEPTIDOGLYCAN DL-ENDOPEPTIDASE CWLO"/>
    <property type="match status" value="1"/>
</dbReference>
<evidence type="ECO:0000313" key="6">
    <source>
        <dbReference type="EMBL" id="MDN3712602.1"/>
    </source>
</evidence>
<keyword evidence="4" id="KW-0788">Thiol protease</keyword>
<evidence type="ECO:0000259" key="5">
    <source>
        <dbReference type="PROSITE" id="PS51935"/>
    </source>
</evidence>
<protein>
    <submittedName>
        <fullName evidence="6">NlpC/P60 family protein</fullName>
    </submittedName>
</protein>
<gene>
    <name evidence="6" type="ORF">QWZ10_14130</name>
</gene>
<reference evidence="7" key="1">
    <citation type="journal article" date="2019" name="Int. J. Syst. Evol. Microbiol.">
        <title>The Global Catalogue of Microorganisms (GCM) 10K type strain sequencing project: providing services to taxonomists for standard genome sequencing and annotation.</title>
        <authorList>
            <consortium name="The Broad Institute Genomics Platform"/>
            <consortium name="The Broad Institute Genome Sequencing Center for Infectious Disease"/>
            <person name="Wu L."/>
            <person name="Ma J."/>
        </authorList>
    </citation>
    <scope>NUCLEOTIDE SEQUENCE [LARGE SCALE GENOMIC DNA]</scope>
    <source>
        <strain evidence="7">CECT 8482</strain>
    </source>
</reference>
<dbReference type="InterPro" id="IPR000064">
    <property type="entry name" value="NLP_P60_dom"/>
</dbReference>
<dbReference type="Proteomes" id="UP001243846">
    <property type="component" value="Unassembled WGS sequence"/>
</dbReference>
<comment type="similarity">
    <text evidence="1">Belongs to the peptidase C40 family.</text>
</comment>
<dbReference type="PANTHER" id="PTHR47359:SF3">
    <property type="entry name" value="NLP_P60 DOMAIN-CONTAINING PROTEIN-RELATED"/>
    <property type="match status" value="1"/>
</dbReference>
<accession>A0ABT8D9S1</accession>
<evidence type="ECO:0000256" key="4">
    <source>
        <dbReference type="ARBA" id="ARBA00022807"/>
    </source>
</evidence>
<dbReference type="InterPro" id="IPR051794">
    <property type="entry name" value="PG_Endopeptidase_C40"/>
</dbReference>
<dbReference type="InterPro" id="IPR038765">
    <property type="entry name" value="Papain-like_cys_pep_sf"/>
</dbReference>
<evidence type="ECO:0000256" key="3">
    <source>
        <dbReference type="ARBA" id="ARBA00022801"/>
    </source>
</evidence>
<evidence type="ECO:0000256" key="2">
    <source>
        <dbReference type="ARBA" id="ARBA00022670"/>
    </source>
</evidence>
<evidence type="ECO:0000313" key="7">
    <source>
        <dbReference type="Proteomes" id="UP001243846"/>
    </source>
</evidence>
<sequence>MGTPYLWGGNSRWGIDCSGLAQASLIGAGIACPGDSDMQRDTFPVVEGPYQRGDLLFWPGHVAMALDAGRMIHATAFVMGVIIEDIETAIARIDAGGDGPFSARAAPTAPITPPSRKNKALMPIMKRPGSRRVFCISPRRASRDNLPRKSRLAFVCYICSSLFFSPFSPRRIKG</sequence>
<feature type="domain" description="NlpC/P60" evidence="5">
    <location>
        <begin position="1"/>
        <end position="107"/>
    </location>
</feature>
<dbReference type="SUPFAM" id="SSF54001">
    <property type="entry name" value="Cysteine proteinases"/>
    <property type="match status" value="1"/>
</dbReference>
<comment type="caution">
    <text evidence="6">The sequence shown here is derived from an EMBL/GenBank/DDBJ whole genome shotgun (WGS) entry which is preliminary data.</text>
</comment>
<dbReference type="Gene3D" id="3.90.1720.10">
    <property type="entry name" value="endopeptidase domain like (from Nostoc punctiforme)"/>
    <property type="match status" value="1"/>
</dbReference>
<name>A0ABT8D9S1_9RHOB</name>
<keyword evidence="2" id="KW-0645">Protease</keyword>
<organism evidence="6 7">
    <name type="scientific">Paracoccus cavernae</name>
    <dbReference type="NCBI Taxonomy" id="1571207"/>
    <lineage>
        <taxon>Bacteria</taxon>
        <taxon>Pseudomonadati</taxon>
        <taxon>Pseudomonadota</taxon>
        <taxon>Alphaproteobacteria</taxon>
        <taxon>Rhodobacterales</taxon>
        <taxon>Paracoccaceae</taxon>
        <taxon>Paracoccus</taxon>
    </lineage>
</organism>
<keyword evidence="7" id="KW-1185">Reference proteome</keyword>
<dbReference type="PROSITE" id="PS51935">
    <property type="entry name" value="NLPC_P60"/>
    <property type="match status" value="1"/>
</dbReference>
<keyword evidence="3" id="KW-0378">Hydrolase</keyword>
<proteinExistence type="inferred from homology"/>